<dbReference type="Gene3D" id="1.25.40.420">
    <property type="match status" value="1"/>
</dbReference>
<dbReference type="Proteomes" id="UP001283361">
    <property type="component" value="Unassembled WGS sequence"/>
</dbReference>
<accession>A0AAE1E8E5</accession>
<keyword evidence="2" id="KW-1185">Reference proteome</keyword>
<sequence length="394" mass="43804">MSEVVDLPEWKHSDFNLLQMKASTVPTIYCDMPGAINSLKSASIDEMLTCFLEDEKNFEDMNVSSSGLDLRAVVQFSAYTNRRTGRRYADLVGLSRVMCQSKQEHNGFEIDERCGCSNTGCDNSSWCGRHYDNGDCNNNINNNGSGDYNSSRRDNGKTPLSMLRPDGNKWTLVPCSTLNSNINKGGCQNFEDWPGNLGMGKGVYLETPHIDFLICMARSGQSRDEILSRCEAALLAADVNNVTESYLIAAKYGLTNIMDSLIELIRENFILVSQTKQFLELPVDLMEWQQAVPSRRYLLGLCQTVTAGCTVTSLFARSVSNSDRRLYRHVVVCLVCVKQWPQAVSSRRCLLGLCQTVTAGCSVTSLFAWSVSNSVHKFAHPDSFNELETTAFSA</sequence>
<gene>
    <name evidence="1" type="ORF">RRG08_037459</name>
</gene>
<protein>
    <submittedName>
        <fullName evidence="1">Uncharacterized protein</fullName>
    </submittedName>
</protein>
<dbReference type="AlphaFoldDB" id="A0AAE1E8E5"/>
<name>A0AAE1E8E5_9GAST</name>
<reference evidence="1" key="1">
    <citation type="journal article" date="2023" name="G3 (Bethesda)">
        <title>A reference genome for the long-term kleptoplast-retaining sea slug Elysia crispata morphotype clarki.</title>
        <authorList>
            <person name="Eastman K.E."/>
            <person name="Pendleton A.L."/>
            <person name="Shaikh M.A."/>
            <person name="Suttiyut T."/>
            <person name="Ogas R."/>
            <person name="Tomko P."/>
            <person name="Gavelis G."/>
            <person name="Widhalm J.R."/>
            <person name="Wisecaver J.H."/>
        </authorList>
    </citation>
    <scope>NUCLEOTIDE SEQUENCE</scope>
    <source>
        <strain evidence="1">ECLA1</strain>
    </source>
</reference>
<comment type="caution">
    <text evidence="1">The sequence shown here is derived from an EMBL/GenBank/DDBJ whole genome shotgun (WGS) entry which is preliminary data.</text>
</comment>
<dbReference type="CDD" id="cd14733">
    <property type="entry name" value="BACK"/>
    <property type="match status" value="1"/>
</dbReference>
<evidence type="ECO:0000313" key="1">
    <source>
        <dbReference type="EMBL" id="KAK3796693.1"/>
    </source>
</evidence>
<evidence type="ECO:0000313" key="2">
    <source>
        <dbReference type="Proteomes" id="UP001283361"/>
    </source>
</evidence>
<dbReference type="EMBL" id="JAWDGP010000851">
    <property type="protein sequence ID" value="KAK3796693.1"/>
    <property type="molecule type" value="Genomic_DNA"/>
</dbReference>
<proteinExistence type="predicted"/>
<organism evidence="1 2">
    <name type="scientific">Elysia crispata</name>
    <name type="common">lettuce slug</name>
    <dbReference type="NCBI Taxonomy" id="231223"/>
    <lineage>
        <taxon>Eukaryota</taxon>
        <taxon>Metazoa</taxon>
        <taxon>Spiralia</taxon>
        <taxon>Lophotrochozoa</taxon>
        <taxon>Mollusca</taxon>
        <taxon>Gastropoda</taxon>
        <taxon>Heterobranchia</taxon>
        <taxon>Euthyneura</taxon>
        <taxon>Panpulmonata</taxon>
        <taxon>Sacoglossa</taxon>
        <taxon>Placobranchoidea</taxon>
        <taxon>Plakobranchidae</taxon>
        <taxon>Elysia</taxon>
    </lineage>
</organism>